<name>M0CH44_9EURY</name>
<gene>
    <name evidence="1" type="ORF">C476_05762</name>
</gene>
<dbReference type="eggNOG" id="ENOG502N5JA">
    <property type="taxonomic scope" value="Archaea"/>
</dbReference>
<dbReference type="Proteomes" id="UP000011615">
    <property type="component" value="Unassembled WGS sequence"/>
</dbReference>
<evidence type="ECO:0000313" key="1">
    <source>
        <dbReference type="EMBL" id="ELZ22605.1"/>
    </source>
</evidence>
<keyword evidence="2" id="KW-1185">Reference proteome</keyword>
<accession>M0CH44</accession>
<dbReference type="EMBL" id="AOIT01000027">
    <property type="protein sequence ID" value="ELZ22605.1"/>
    <property type="molecule type" value="Genomic_DNA"/>
</dbReference>
<protein>
    <submittedName>
        <fullName evidence="1">Uncharacterized protein</fullName>
    </submittedName>
</protein>
<proteinExistence type="predicted"/>
<comment type="caution">
    <text evidence="1">The sequence shown here is derived from an EMBL/GenBank/DDBJ whole genome shotgun (WGS) entry which is preliminary data.</text>
</comment>
<evidence type="ECO:0000313" key="2">
    <source>
        <dbReference type="Proteomes" id="UP000011615"/>
    </source>
</evidence>
<reference evidence="1 2" key="1">
    <citation type="journal article" date="2014" name="PLoS Genet.">
        <title>Phylogenetically driven sequencing of extremely halophilic archaea reveals strategies for static and dynamic osmo-response.</title>
        <authorList>
            <person name="Becker E.A."/>
            <person name="Seitzer P.M."/>
            <person name="Tritt A."/>
            <person name="Larsen D."/>
            <person name="Krusor M."/>
            <person name="Yao A.I."/>
            <person name="Wu D."/>
            <person name="Madern D."/>
            <person name="Eisen J.A."/>
            <person name="Darling A.E."/>
            <person name="Facciotti M.T."/>
        </authorList>
    </citation>
    <scope>NUCLEOTIDE SEQUENCE [LARGE SCALE GENOMIC DNA]</scope>
    <source>
        <strain evidence="1 2">JCM 13563</strain>
    </source>
</reference>
<dbReference type="AlphaFoldDB" id="M0CH44"/>
<sequence>MSATAGTDHDSSVCRVPGEKDGLRRWFPATDGTGAGGRIVKTATLRTLLFVILLFPPYWFDRVTAIGEELIDDVVTGIIG</sequence>
<organism evidence="1 2">
    <name type="scientific">Natrinema limicola JCM 13563</name>
    <dbReference type="NCBI Taxonomy" id="1230457"/>
    <lineage>
        <taxon>Archaea</taxon>
        <taxon>Methanobacteriati</taxon>
        <taxon>Methanobacteriota</taxon>
        <taxon>Stenosarchaea group</taxon>
        <taxon>Halobacteria</taxon>
        <taxon>Halobacteriales</taxon>
        <taxon>Natrialbaceae</taxon>
        <taxon>Natrinema</taxon>
    </lineage>
</organism>